<dbReference type="SUPFAM" id="SSF46689">
    <property type="entry name" value="Homeodomain-like"/>
    <property type="match status" value="1"/>
</dbReference>
<dbReference type="PANTHER" id="PTHR30055">
    <property type="entry name" value="HTH-TYPE TRANSCRIPTIONAL REGULATOR RUTR"/>
    <property type="match status" value="1"/>
</dbReference>
<feature type="domain" description="HTH tetR-type" evidence="4">
    <location>
        <begin position="20"/>
        <end position="80"/>
    </location>
</feature>
<evidence type="ECO:0000256" key="1">
    <source>
        <dbReference type="ARBA" id="ARBA00023125"/>
    </source>
</evidence>
<keyword evidence="1 2" id="KW-0238">DNA-binding</keyword>
<feature type="region of interest" description="Disordered" evidence="3">
    <location>
        <begin position="1"/>
        <end position="23"/>
    </location>
</feature>
<proteinExistence type="predicted"/>
<keyword evidence="6" id="KW-1185">Reference proteome</keyword>
<feature type="DNA-binding region" description="H-T-H motif" evidence="2">
    <location>
        <begin position="43"/>
        <end position="62"/>
    </location>
</feature>
<dbReference type="InterPro" id="IPR050109">
    <property type="entry name" value="HTH-type_TetR-like_transc_reg"/>
</dbReference>
<dbReference type="PANTHER" id="PTHR30055:SF148">
    <property type="entry name" value="TETR-FAMILY TRANSCRIPTIONAL REGULATOR"/>
    <property type="match status" value="1"/>
</dbReference>
<dbReference type="PRINTS" id="PR00455">
    <property type="entry name" value="HTHTETR"/>
</dbReference>
<dbReference type="RefSeq" id="WP_336402575.1">
    <property type="nucleotide sequence ID" value="NZ_JBAPLU010000001.1"/>
</dbReference>
<gene>
    <name evidence="5" type="ORF">TEK04_01745</name>
</gene>
<evidence type="ECO:0000256" key="2">
    <source>
        <dbReference type="PROSITE-ProRule" id="PRU00335"/>
    </source>
</evidence>
<evidence type="ECO:0000313" key="6">
    <source>
        <dbReference type="Proteomes" id="UP001361570"/>
    </source>
</evidence>
<organism evidence="5 6">
    <name type="scientific">Klenkia sesuvii</name>
    <dbReference type="NCBI Taxonomy" id="3103137"/>
    <lineage>
        <taxon>Bacteria</taxon>
        <taxon>Bacillati</taxon>
        <taxon>Actinomycetota</taxon>
        <taxon>Actinomycetes</taxon>
        <taxon>Geodermatophilales</taxon>
        <taxon>Geodermatophilaceae</taxon>
        <taxon>Klenkia</taxon>
    </lineage>
</organism>
<evidence type="ECO:0000256" key="3">
    <source>
        <dbReference type="SAM" id="MobiDB-lite"/>
    </source>
</evidence>
<evidence type="ECO:0000259" key="4">
    <source>
        <dbReference type="PROSITE" id="PS50977"/>
    </source>
</evidence>
<dbReference type="Proteomes" id="UP001361570">
    <property type="component" value="Unassembled WGS sequence"/>
</dbReference>
<accession>A0ABU8DP35</accession>
<dbReference type="InterPro" id="IPR009057">
    <property type="entry name" value="Homeodomain-like_sf"/>
</dbReference>
<sequence length="203" mass="21375">MSSPSPLRPPVRRRGRPPDPTLGPRLLDAAQHLLAEEGLPALNPDRLARRAGAGKAAIYRRWPDVHDLAVEAVHAAELVRPVAPGASLQTQLDQLAGWWSAPLTLPERAAAALLGADRQHASLRAAFARVVDRPVADQARALLAGGGSVDPARAELVGRVLRAQLVQRLVSGPVPAEEATRLAQEVVGRLLSGRGTAPVVSPA</sequence>
<dbReference type="EMBL" id="JBAPLU010000001">
    <property type="protein sequence ID" value="MEI4270435.1"/>
    <property type="molecule type" value="Genomic_DNA"/>
</dbReference>
<dbReference type="InterPro" id="IPR001647">
    <property type="entry name" value="HTH_TetR"/>
</dbReference>
<reference evidence="5 6" key="1">
    <citation type="submission" date="2024-03" db="EMBL/GenBank/DDBJ databases">
        <title>Draft genome sequence of Klenkia sp. LSe6-5.</title>
        <authorList>
            <person name="Duangmal K."/>
            <person name="Chantavorakit T."/>
        </authorList>
    </citation>
    <scope>NUCLEOTIDE SEQUENCE [LARGE SCALE GENOMIC DNA]</scope>
    <source>
        <strain evidence="5 6">LSe6-5</strain>
    </source>
</reference>
<dbReference type="PROSITE" id="PS50977">
    <property type="entry name" value="HTH_TETR_2"/>
    <property type="match status" value="1"/>
</dbReference>
<comment type="caution">
    <text evidence="5">The sequence shown here is derived from an EMBL/GenBank/DDBJ whole genome shotgun (WGS) entry which is preliminary data.</text>
</comment>
<name>A0ABU8DP35_9ACTN</name>
<evidence type="ECO:0000313" key="5">
    <source>
        <dbReference type="EMBL" id="MEI4270435.1"/>
    </source>
</evidence>
<dbReference type="Gene3D" id="1.10.357.10">
    <property type="entry name" value="Tetracycline Repressor, domain 2"/>
    <property type="match status" value="1"/>
</dbReference>
<protein>
    <submittedName>
        <fullName evidence="5">TetR family transcriptional regulator</fullName>
    </submittedName>
</protein>
<dbReference type="Pfam" id="PF00440">
    <property type="entry name" value="TetR_N"/>
    <property type="match status" value="1"/>
</dbReference>